<evidence type="ECO:0000256" key="1">
    <source>
        <dbReference type="SAM" id="SignalP"/>
    </source>
</evidence>
<reference evidence="3" key="1">
    <citation type="submission" date="2024-03" db="EMBL/GenBank/DDBJ databases">
        <title>Chitinophaga horti sp. nov., isolated from garden soil.</title>
        <authorList>
            <person name="Lee D.S."/>
            <person name="Han D.M."/>
            <person name="Baek J.H."/>
            <person name="Choi D.G."/>
            <person name="Jeon J.H."/>
            <person name="Jeon C.O."/>
        </authorList>
    </citation>
    <scope>NUCLEOTIDE SEQUENCE [LARGE SCALE GENOMIC DNA]</scope>
    <source>
        <strain evidence="3">GPA1</strain>
    </source>
</reference>
<name>A0ABZ2YNC1_9BACT</name>
<protein>
    <submittedName>
        <fullName evidence="2">Collagen-like protein</fullName>
    </submittedName>
</protein>
<dbReference type="EMBL" id="CP149822">
    <property type="protein sequence ID" value="WZN41281.1"/>
    <property type="molecule type" value="Genomic_DNA"/>
</dbReference>
<dbReference type="Proteomes" id="UP001485459">
    <property type="component" value="Chromosome"/>
</dbReference>
<dbReference type="PROSITE" id="PS51257">
    <property type="entry name" value="PROKAR_LIPOPROTEIN"/>
    <property type="match status" value="1"/>
</dbReference>
<feature type="chain" id="PRO_5046842935" evidence="1">
    <location>
        <begin position="22"/>
        <end position="188"/>
    </location>
</feature>
<evidence type="ECO:0000313" key="3">
    <source>
        <dbReference type="Proteomes" id="UP001485459"/>
    </source>
</evidence>
<gene>
    <name evidence="2" type="ORF">WJU16_25285</name>
</gene>
<evidence type="ECO:0000313" key="2">
    <source>
        <dbReference type="EMBL" id="WZN41281.1"/>
    </source>
</evidence>
<dbReference type="Gene3D" id="1.20.5.320">
    <property type="entry name" value="6-Phosphogluconate Dehydrogenase, domain 3"/>
    <property type="match status" value="1"/>
</dbReference>
<feature type="signal peptide" evidence="1">
    <location>
        <begin position="1"/>
        <end position="21"/>
    </location>
</feature>
<organism evidence="2 3">
    <name type="scientific">Chitinophaga pollutisoli</name>
    <dbReference type="NCBI Taxonomy" id="3133966"/>
    <lineage>
        <taxon>Bacteria</taxon>
        <taxon>Pseudomonadati</taxon>
        <taxon>Bacteroidota</taxon>
        <taxon>Chitinophagia</taxon>
        <taxon>Chitinophagales</taxon>
        <taxon>Chitinophagaceae</taxon>
        <taxon>Chitinophaga</taxon>
    </lineage>
</organism>
<keyword evidence="3" id="KW-1185">Reference proteome</keyword>
<keyword evidence="1" id="KW-0732">Signal</keyword>
<accession>A0ABZ2YNC1</accession>
<dbReference type="RefSeq" id="WP_341836136.1">
    <property type="nucleotide sequence ID" value="NZ_CP149822.1"/>
</dbReference>
<sequence length="188" mass="19709">MKLSQLPMLILLVSAVFLVSACGKDGDAGPAGTAGEKGDKGDPGTPGTNGIIYSDWLDVMYEADTIHTSGGTVDTIGFYAIIPAPKLTAQLLATADVKVYINLNDASDPVIAPLPYVEQSGLVIRFVASAGELTIDANVDPSTYTANGKKYLQHRYMIVPGGTAARHAGSDVNWSDYSAVKAYLGLKD</sequence>
<proteinExistence type="predicted"/>